<dbReference type="AlphaFoldDB" id="A0ABD0M9B9"/>
<feature type="transmembrane region" description="Helical" evidence="1">
    <location>
        <begin position="15"/>
        <end position="32"/>
    </location>
</feature>
<sequence length="90" mass="9791">MNVYAESFFSHEDKLMYIFANVSAVAGVVKLINLDSFRVCFLASATQRTQLLPLASSAALMQDLQSRTGQPSLSKIFNLTGSISTARGED</sequence>
<reference evidence="2 3" key="1">
    <citation type="journal article" date="2023" name="Sci. Data">
        <title>Genome assembly of the Korean intertidal mud-creeper Batillaria attramentaria.</title>
        <authorList>
            <person name="Patra A.K."/>
            <person name="Ho P.T."/>
            <person name="Jun S."/>
            <person name="Lee S.J."/>
            <person name="Kim Y."/>
            <person name="Won Y.J."/>
        </authorList>
    </citation>
    <scope>NUCLEOTIDE SEQUENCE [LARGE SCALE GENOMIC DNA]</scope>
    <source>
        <strain evidence="2">Wonlab-2016</strain>
    </source>
</reference>
<dbReference type="EMBL" id="JACVVK020000003">
    <property type="protein sequence ID" value="KAK7508031.1"/>
    <property type="molecule type" value="Genomic_DNA"/>
</dbReference>
<accession>A0ABD0M9B9</accession>
<proteinExistence type="predicted"/>
<organism evidence="2 3">
    <name type="scientific">Batillaria attramentaria</name>
    <dbReference type="NCBI Taxonomy" id="370345"/>
    <lineage>
        <taxon>Eukaryota</taxon>
        <taxon>Metazoa</taxon>
        <taxon>Spiralia</taxon>
        <taxon>Lophotrochozoa</taxon>
        <taxon>Mollusca</taxon>
        <taxon>Gastropoda</taxon>
        <taxon>Caenogastropoda</taxon>
        <taxon>Sorbeoconcha</taxon>
        <taxon>Cerithioidea</taxon>
        <taxon>Batillariidae</taxon>
        <taxon>Batillaria</taxon>
    </lineage>
</organism>
<comment type="caution">
    <text evidence="2">The sequence shown here is derived from an EMBL/GenBank/DDBJ whole genome shotgun (WGS) entry which is preliminary data.</text>
</comment>
<dbReference type="Proteomes" id="UP001519460">
    <property type="component" value="Unassembled WGS sequence"/>
</dbReference>
<name>A0ABD0M9B9_9CAEN</name>
<keyword evidence="3" id="KW-1185">Reference proteome</keyword>
<protein>
    <submittedName>
        <fullName evidence="2">Uncharacterized protein</fullName>
    </submittedName>
</protein>
<evidence type="ECO:0000313" key="3">
    <source>
        <dbReference type="Proteomes" id="UP001519460"/>
    </source>
</evidence>
<evidence type="ECO:0000313" key="2">
    <source>
        <dbReference type="EMBL" id="KAK7508031.1"/>
    </source>
</evidence>
<keyword evidence="1" id="KW-0812">Transmembrane</keyword>
<evidence type="ECO:0000256" key="1">
    <source>
        <dbReference type="SAM" id="Phobius"/>
    </source>
</evidence>
<keyword evidence="1" id="KW-0472">Membrane</keyword>
<gene>
    <name evidence="2" type="ORF">BaRGS_00000996</name>
</gene>
<keyword evidence="1" id="KW-1133">Transmembrane helix</keyword>